<dbReference type="PANTHER" id="PTHR33577:SF15">
    <property type="entry name" value="HEME HALOPEROXIDASE FAMILY PROFILE DOMAIN-CONTAINING PROTEIN"/>
    <property type="match status" value="1"/>
</dbReference>
<keyword evidence="2" id="KW-0575">Peroxidase</keyword>
<dbReference type="GO" id="GO:0046872">
    <property type="term" value="F:metal ion binding"/>
    <property type="evidence" value="ECO:0007669"/>
    <property type="project" value="UniProtKB-KW"/>
</dbReference>
<evidence type="ECO:0000256" key="4">
    <source>
        <dbReference type="ARBA" id="ARBA00022723"/>
    </source>
</evidence>
<organism evidence="9 10">
    <name type="scientific">Acaromyces ingoldii</name>
    <dbReference type="NCBI Taxonomy" id="215250"/>
    <lineage>
        <taxon>Eukaryota</taxon>
        <taxon>Fungi</taxon>
        <taxon>Dikarya</taxon>
        <taxon>Basidiomycota</taxon>
        <taxon>Ustilaginomycotina</taxon>
        <taxon>Exobasidiomycetes</taxon>
        <taxon>Exobasidiales</taxon>
        <taxon>Cryptobasidiaceae</taxon>
        <taxon>Acaromyces</taxon>
    </lineage>
</organism>
<accession>A0A316YUX1</accession>
<dbReference type="InParanoid" id="A0A316YUX1"/>
<gene>
    <name evidence="9" type="ORF">FA10DRAFT_301045</name>
</gene>
<keyword evidence="10" id="KW-1185">Reference proteome</keyword>
<sequence>MKLFVNQVFTGLLVTLTATSYAFPAMGWEKLHEFEARAKAAGLGPLESRAATSKNGAEPITDACPFAGAKSALVPGPNKGPYPVPDPKCPNIHQFQAPKPGDERGPCPGTNMMANYGFISRDGLTNYEELVNAQQNMLQIGWDLAVFLAALEVSLSGNPLNDGRISIGGARPDWTNTGLLDPLLGVPGGYDKHNGFESDTSFLRKDQDVARETDGNYGFDQATWKRLIEVCESGKYPKGKEYNFDCAVEARKAQYDYSLATNDRFFFGPYQLILYGTPQFLYKTWATGDLQPNRSLAMTVYGIEEDGKGGYREAPSKLPDNWYTAPEPFTFSSGTTDIIRMYAFNPVSFGGKVDNGTFVPIDSRSLKITNGKLDDPSSNGITCLMQQLLLQESPDIVTNSPLLRVPLSSLNWAKQKTQGMFSGLGCPELTPRGLFPDDHPLVRREQSIASK</sequence>
<evidence type="ECO:0000256" key="2">
    <source>
        <dbReference type="ARBA" id="ARBA00022559"/>
    </source>
</evidence>
<dbReference type="OrthoDB" id="2542103at2759"/>
<keyword evidence="4" id="KW-0479">Metal-binding</keyword>
<evidence type="ECO:0000256" key="6">
    <source>
        <dbReference type="ARBA" id="ARBA00023004"/>
    </source>
</evidence>
<proteinExistence type="inferred from homology"/>
<dbReference type="EMBL" id="KZ819635">
    <property type="protein sequence ID" value="PWN92584.1"/>
    <property type="molecule type" value="Genomic_DNA"/>
</dbReference>
<evidence type="ECO:0000313" key="9">
    <source>
        <dbReference type="EMBL" id="PWN92584.1"/>
    </source>
</evidence>
<evidence type="ECO:0000256" key="3">
    <source>
        <dbReference type="ARBA" id="ARBA00022617"/>
    </source>
</evidence>
<evidence type="ECO:0000256" key="5">
    <source>
        <dbReference type="ARBA" id="ARBA00023002"/>
    </source>
</evidence>
<keyword evidence="3" id="KW-0349">Heme</keyword>
<dbReference type="AlphaFoldDB" id="A0A316YUX1"/>
<keyword evidence="6" id="KW-0408">Iron</keyword>
<dbReference type="GO" id="GO:0004601">
    <property type="term" value="F:peroxidase activity"/>
    <property type="evidence" value="ECO:0007669"/>
    <property type="project" value="UniProtKB-KW"/>
</dbReference>
<dbReference type="Gene3D" id="1.10.489.10">
    <property type="entry name" value="Chloroperoxidase-like"/>
    <property type="match status" value="1"/>
</dbReference>
<dbReference type="Pfam" id="PF01328">
    <property type="entry name" value="Peroxidase_2"/>
    <property type="match status" value="1"/>
</dbReference>
<dbReference type="RefSeq" id="XP_025379782.1">
    <property type="nucleotide sequence ID" value="XM_025524925.1"/>
</dbReference>
<dbReference type="InterPro" id="IPR036851">
    <property type="entry name" value="Chloroperoxidase-like_sf"/>
</dbReference>
<dbReference type="SUPFAM" id="SSF47571">
    <property type="entry name" value="Cloroperoxidase"/>
    <property type="match status" value="1"/>
</dbReference>
<dbReference type="PANTHER" id="PTHR33577">
    <property type="entry name" value="STERIGMATOCYSTIN BIOSYNTHESIS PEROXIDASE STCC-RELATED"/>
    <property type="match status" value="1"/>
</dbReference>
<comment type="similarity">
    <text evidence="7">Belongs to the chloroperoxidase family.</text>
</comment>
<keyword evidence="5" id="KW-0560">Oxidoreductase</keyword>
<dbReference type="InterPro" id="IPR000028">
    <property type="entry name" value="Chloroperoxidase"/>
</dbReference>
<comment type="cofactor">
    <cofactor evidence="1">
        <name>heme b</name>
        <dbReference type="ChEBI" id="CHEBI:60344"/>
    </cofactor>
</comment>
<evidence type="ECO:0000256" key="7">
    <source>
        <dbReference type="ARBA" id="ARBA00025795"/>
    </source>
</evidence>
<dbReference type="Proteomes" id="UP000245768">
    <property type="component" value="Unassembled WGS sequence"/>
</dbReference>
<dbReference type="PROSITE" id="PS51405">
    <property type="entry name" value="HEME_HALOPEROXIDASE"/>
    <property type="match status" value="1"/>
</dbReference>
<protein>
    <recommendedName>
        <fullName evidence="8">Heme haloperoxidase family profile domain-containing protein</fullName>
    </recommendedName>
</protein>
<dbReference type="GeneID" id="37046841"/>
<evidence type="ECO:0000256" key="1">
    <source>
        <dbReference type="ARBA" id="ARBA00001970"/>
    </source>
</evidence>
<name>A0A316YUX1_9BASI</name>
<feature type="domain" description="Heme haloperoxidase family profile" evidence="8">
    <location>
        <begin position="91"/>
        <end position="340"/>
    </location>
</feature>
<evidence type="ECO:0000313" key="10">
    <source>
        <dbReference type="Proteomes" id="UP000245768"/>
    </source>
</evidence>
<evidence type="ECO:0000259" key="8">
    <source>
        <dbReference type="PROSITE" id="PS51405"/>
    </source>
</evidence>
<reference evidence="9 10" key="1">
    <citation type="journal article" date="2018" name="Mol. Biol. Evol.">
        <title>Broad Genomic Sampling Reveals a Smut Pathogenic Ancestry of the Fungal Clade Ustilaginomycotina.</title>
        <authorList>
            <person name="Kijpornyongpan T."/>
            <person name="Mondo S.J."/>
            <person name="Barry K."/>
            <person name="Sandor L."/>
            <person name="Lee J."/>
            <person name="Lipzen A."/>
            <person name="Pangilinan J."/>
            <person name="LaButti K."/>
            <person name="Hainaut M."/>
            <person name="Henrissat B."/>
            <person name="Grigoriev I.V."/>
            <person name="Spatafora J.W."/>
            <person name="Aime M.C."/>
        </authorList>
    </citation>
    <scope>NUCLEOTIDE SEQUENCE [LARGE SCALE GENOMIC DNA]</scope>
    <source>
        <strain evidence="9 10">MCA 4198</strain>
    </source>
</reference>